<dbReference type="Pfam" id="PF05920">
    <property type="entry name" value="Homeobox_KN"/>
    <property type="match status" value="1"/>
</dbReference>
<name>A0A1B2U711_9AGAR</name>
<dbReference type="GO" id="GO:0005634">
    <property type="term" value="C:nucleus"/>
    <property type="evidence" value="ECO:0007669"/>
    <property type="project" value="UniProtKB-SubCell"/>
</dbReference>
<comment type="similarity">
    <text evidence="1">Belongs to the TALE/M-ATYP homeobox family.</text>
</comment>
<reference evidence="8" key="1">
    <citation type="submission" date="2016-04" db="EMBL/GenBank/DDBJ databases">
        <title>Cloning and sequence analysis of A mating-type in Volvariella volvacea.</title>
        <authorList>
            <person name="Xie B."/>
            <person name="Chen B."/>
        </authorList>
    </citation>
    <scope>NUCLEOTIDE SEQUENCE</scope>
    <source>
        <strain evidence="8">HNL-3</strain>
    </source>
</reference>
<feature type="region of interest" description="Disordered" evidence="6">
    <location>
        <begin position="230"/>
        <end position="350"/>
    </location>
</feature>
<keyword evidence="4 5" id="KW-0539">Nucleus</keyword>
<organism evidence="8">
    <name type="scientific">Volvariella volvacea</name>
    <dbReference type="NCBI Taxonomy" id="36659"/>
    <lineage>
        <taxon>Eukaryota</taxon>
        <taxon>Fungi</taxon>
        <taxon>Dikarya</taxon>
        <taxon>Basidiomycota</taxon>
        <taxon>Agaricomycotina</taxon>
        <taxon>Agaricomycetes</taxon>
        <taxon>Agaricomycetidae</taxon>
        <taxon>Agaricales</taxon>
        <taxon>Pluteineae</taxon>
        <taxon>Pluteaceae</taxon>
        <taxon>Volvariella</taxon>
    </lineage>
</organism>
<evidence type="ECO:0000256" key="3">
    <source>
        <dbReference type="ARBA" id="ARBA00023155"/>
    </source>
</evidence>
<keyword evidence="2 5" id="KW-0238">DNA-binding</keyword>
<evidence type="ECO:0000259" key="7">
    <source>
        <dbReference type="PROSITE" id="PS50071"/>
    </source>
</evidence>
<dbReference type="GO" id="GO:0003677">
    <property type="term" value="F:DNA binding"/>
    <property type="evidence" value="ECO:0007669"/>
    <property type="project" value="UniProtKB-UniRule"/>
</dbReference>
<dbReference type="SMART" id="SM00389">
    <property type="entry name" value="HOX"/>
    <property type="match status" value="1"/>
</dbReference>
<dbReference type="SUPFAM" id="SSF46689">
    <property type="entry name" value="Homeodomain-like"/>
    <property type="match status" value="1"/>
</dbReference>
<evidence type="ECO:0000313" key="8">
    <source>
        <dbReference type="EMBL" id="AOC97526.1"/>
    </source>
</evidence>
<dbReference type="CDD" id="cd00086">
    <property type="entry name" value="homeodomain"/>
    <property type="match status" value="1"/>
</dbReference>
<keyword evidence="3 5" id="KW-0371">Homeobox</keyword>
<dbReference type="Gene3D" id="1.10.10.60">
    <property type="entry name" value="Homeodomain-like"/>
    <property type="match status" value="1"/>
</dbReference>
<dbReference type="InterPro" id="IPR008422">
    <property type="entry name" value="KN_HD"/>
</dbReference>
<feature type="compositionally biased region" description="Low complexity" evidence="6">
    <location>
        <begin position="290"/>
        <end position="303"/>
    </location>
</feature>
<feature type="DNA-binding region" description="Homeobox" evidence="5">
    <location>
        <begin position="134"/>
        <end position="169"/>
    </location>
</feature>
<feature type="compositionally biased region" description="Pro residues" evidence="6">
    <location>
        <begin position="260"/>
        <end position="270"/>
    </location>
</feature>
<dbReference type="InterPro" id="IPR001356">
    <property type="entry name" value="HD"/>
</dbReference>
<comment type="subcellular location">
    <subcellularLocation>
        <location evidence="5">Nucleus</location>
    </subcellularLocation>
</comment>
<evidence type="ECO:0000256" key="1">
    <source>
        <dbReference type="ARBA" id="ARBA00005800"/>
    </source>
</evidence>
<dbReference type="PROSITE" id="PS50071">
    <property type="entry name" value="HOMEOBOX_2"/>
    <property type="match status" value="1"/>
</dbReference>
<evidence type="ECO:0000256" key="6">
    <source>
        <dbReference type="SAM" id="MobiDB-lite"/>
    </source>
</evidence>
<accession>A0A1B2U711</accession>
<dbReference type="EMBL" id="KX022590">
    <property type="protein sequence ID" value="AOC97526.1"/>
    <property type="molecule type" value="Genomic_DNA"/>
</dbReference>
<evidence type="ECO:0000256" key="4">
    <source>
        <dbReference type="ARBA" id="ARBA00023242"/>
    </source>
</evidence>
<dbReference type="AlphaFoldDB" id="A0A1B2U711"/>
<evidence type="ECO:0000256" key="2">
    <source>
        <dbReference type="ARBA" id="ARBA00023125"/>
    </source>
</evidence>
<feature type="domain" description="Homeobox" evidence="7">
    <location>
        <begin position="132"/>
        <end position="168"/>
    </location>
</feature>
<dbReference type="InterPro" id="IPR009057">
    <property type="entry name" value="Homeodomain-like_sf"/>
</dbReference>
<sequence length="518" mass="56835">MATLRDRLLAAEESLLQAMQENAKSLDAFELSWNAIAKEIEEGHSKGTIDEEIATLAHTIARRVCVITSSYMDYLDQCDTITASLESNLAQILEDDAIPLHPRTSSPTCQPSARSSSYTTAASSWLLDHLANPYPSTSVRQKLASTAGVPRKDVDNWFTDARGKIGWTSLRKRRFSNKRHGIVDAATRFFMAPDSNRPLSDDLCVEFIKIRTQAHALFLHKVTPTTLAAQVDPETHARTPSKVHCPYPSPAQSPDYLPASPIPPSDPESPPSLRSIDSVQETHSYVNKGLPSPSLSAASSPEASQPPSPSSDPSSSRKRRLSGSLRPESSKRCRIQHQEIPPTPQPSQPSILDDWFQCENTASWPELNSTAIDVQLYNYSSYPTDNLGEVLKFVSVDLGQSHVSGESHGSSGDILDWLTSDAYPSFTRMSYSDFLVSDVLTHVSALGQLTLDIPPNFLTPNYDYDLNLFHSDLLRLSTPDDLTTNANATPSSNPHWQSFPAETQITAPLGMALFGLSS</sequence>
<dbReference type="GO" id="GO:0006355">
    <property type="term" value="P:regulation of DNA-templated transcription"/>
    <property type="evidence" value="ECO:0007669"/>
    <property type="project" value="InterPro"/>
</dbReference>
<protein>
    <submittedName>
        <fullName evidence="8">HD1 protein</fullName>
    </submittedName>
</protein>
<proteinExistence type="inferred from homology"/>
<evidence type="ECO:0000256" key="5">
    <source>
        <dbReference type="PROSITE-ProRule" id="PRU00108"/>
    </source>
</evidence>